<dbReference type="InterPro" id="IPR001610">
    <property type="entry name" value="PAC"/>
</dbReference>
<keyword evidence="5" id="KW-0418">Kinase</keyword>
<dbReference type="Proteomes" id="UP000654482">
    <property type="component" value="Unassembled WGS sequence"/>
</dbReference>
<keyword evidence="12" id="KW-1185">Reference proteome</keyword>
<dbReference type="Gene3D" id="3.30.565.10">
    <property type="entry name" value="Histidine kinase-like ATPase, C-terminal domain"/>
    <property type="match status" value="1"/>
</dbReference>
<evidence type="ECO:0000256" key="5">
    <source>
        <dbReference type="ARBA" id="ARBA00022777"/>
    </source>
</evidence>
<evidence type="ECO:0000256" key="2">
    <source>
        <dbReference type="ARBA" id="ARBA00012438"/>
    </source>
</evidence>
<dbReference type="NCBIfam" id="TIGR00229">
    <property type="entry name" value="sensory_box"/>
    <property type="match status" value="6"/>
</dbReference>
<keyword evidence="3" id="KW-0597">Phosphoprotein</keyword>
<feature type="domain" description="PAS" evidence="9">
    <location>
        <begin position="160"/>
        <end position="189"/>
    </location>
</feature>
<evidence type="ECO:0000259" key="8">
    <source>
        <dbReference type="PROSITE" id="PS50109"/>
    </source>
</evidence>
<dbReference type="InterPro" id="IPR035965">
    <property type="entry name" value="PAS-like_dom_sf"/>
</dbReference>
<dbReference type="PROSITE" id="PS50109">
    <property type="entry name" value="HIS_KIN"/>
    <property type="match status" value="1"/>
</dbReference>
<dbReference type="Gene3D" id="3.30.450.20">
    <property type="entry name" value="PAS domain"/>
    <property type="match status" value="8"/>
</dbReference>
<feature type="domain" description="PAC" evidence="10">
    <location>
        <begin position="875"/>
        <end position="927"/>
    </location>
</feature>
<protein>
    <recommendedName>
        <fullName evidence="2">histidine kinase</fullName>
        <ecNumber evidence="2">2.7.13.3</ecNumber>
    </recommendedName>
</protein>
<dbReference type="Pfam" id="PF08448">
    <property type="entry name" value="PAS_4"/>
    <property type="match status" value="2"/>
</dbReference>
<feature type="domain" description="PAC" evidence="10">
    <location>
        <begin position="616"/>
        <end position="667"/>
    </location>
</feature>
<evidence type="ECO:0000256" key="6">
    <source>
        <dbReference type="ARBA" id="ARBA00023012"/>
    </source>
</evidence>
<feature type="domain" description="PAC" evidence="10">
    <location>
        <begin position="1000"/>
        <end position="1055"/>
    </location>
</feature>
<dbReference type="InterPro" id="IPR013767">
    <property type="entry name" value="PAS_fold"/>
</dbReference>
<dbReference type="Gene3D" id="1.10.287.130">
    <property type="match status" value="1"/>
</dbReference>
<dbReference type="CDD" id="cd00082">
    <property type="entry name" value="HisKA"/>
    <property type="match status" value="1"/>
</dbReference>
<dbReference type="SMART" id="SM00091">
    <property type="entry name" value="PAS"/>
    <property type="match status" value="8"/>
</dbReference>
<feature type="coiled-coil region" evidence="7">
    <location>
        <begin position="510"/>
        <end position="544"/>
    </location>
</feature>
<dbReference type="PROSITE" id="PS50112">
    <property type="entry name" value="PAS"/>
    <property type="match status" value="6"/>
</dbReference>
<sequence>MRENCVIIEREAYESLQKELATLRQQALYRSTSGILGDGLLELIPCAIAVFDRNLRDRVISQDWRAMFELAECEKAACDFLPKACRRCIKNGVEGSGEATFINTKGIKHQYRWKAHPRLDELGKTQETVIVAEPLTLEHQSLKELADIKSIFDRASITAITDLKGTITYANNKFCELSKYSQEELLGQNHRILNSGNHPPEFFRQMWQTISQGRIWKGEIKNRAKDGTFYWVDTIIAPCLDNAGKPYQYIAIRIDITDRKVAEDALHRTNSVLLAQQDAAPDGILVIDEHQRVSSYNQRFQDIWQIPPEILATGEDKQLLGYILDCLVEPEEFLAKVEYLYAHPDEISQDEIFLRDGRVVERYSAPIQSADGQNYGRVWYFRDISDRKQAEEALRQSEQRFRDVAEAAGEYLWEVDLDGIYTFVTEKVKQVKGYKPEELLDHSPFKVIPEEDIEPIQTILQNASEKRSSFTLEHRNITPTGEVVWERVNGLPIFDEKGEIVGFRGAGLSITQRKQAEEALRQLNEELENRVEERTAELRTSEARFQRLAANLPGMIYQFRLDSDGTTSFPFASEGCRDIYGLEPDQIEQSLTLAHPEDGQRLEEVTEESARTGEPFSHQWRTFTTSGKMKWVHGVARPAFHEDGSIVWDGLLMDITERKAIEEELRQSEERLQRLADNIPGVLYEFRLSADGATAFSYLSSGCRELYEIEPEEGMEKAELMFDQVHPEDSAALQGSIAASAETLDTWEHQWRIATPSGKQKCLKGMSRPQRQPGGDILWHGCIIDITERKVAETRLKESEAQFRSLFEQAAVGVARVGLDGQWLTVNQKLCNTLGYSYQELQASTMNYMATIAPEYRSETRAHLEQLLSGEVSSYTQEKRYLHRDGTTIWMNTTTKLARNDVGEPLYFVKVIQDIRDRKTAEDKLQEQEQFLRTIYEGSELPIFVVDVLENEDFRYTGWNPATESFTELSEEQVVGQTPEFVHGEDGVRVRQNYRRCVEAGTAISYEECLSFNGQETWWLTTLNPLKNLRDRVYRLVGTTLNITERKQAEQENQKLAALIENSRDFIALGSLEGKALYINPAGRKLVGLTEGEDVRSKTILDFLHPTGRNQWRRQVIPQILQQGSNNGEIPLHDFPSGEAIPVDSNTFKIEDPETGELLCLGTVCRDIRERKAVEAQLQQQARELEKTLNKLRRTQAHMIQSEKMSSLGQMVAGIAHEINNPVNFIHGNLNPASDYAEDLVQLIELYEQHYPNPPEEIQEEIDAIDLDFLKEDIKKLLYSMRTGTDRIRKIVLGLRTFSRLDEAEFKEVDIHQGIDSTLMILQNRLKDKPDRARIEVLKNYGTLPLVECYPGQLNQVFMNILVNALDALEERDRGTNLETGQNPSRIWIATQIIESKKTVRVSIRDNGMGIPEHIQSSIFDPFFTTKAVGKGTGLGMSISYQIVTDKHNGSLKCISSSGKGTEFIIEIPIHHP</sequence>
<keyword evidence="7" id="KW-0175">Coiled coil</keyword>
<gene>
    <name evidence="11" type="ORF">IQ249_03470</name>
</gene>
<dbReference type="InterPro" id="IPR013655">
    <property type="entry name" value="PAS_fold_3"/>
</dbReference>
<dbReference type="SMART" id="SM00387">
    <property type="entry name" value="HATPase_c"/>
    <property type="match status" value="1"/>
</dbReference>
<dbReference type="InterPro" id="IPR004358">
    <property type="entry name" value="Sig_transdc_His_kin-like_C"/>
</dbReference>
<dbReference type="InterPro" id="IPR003661">
    <property type="entry name" value="HisK_dim/P_dom"/>
</dbReference>
<dbReference type="GO" id="GO:0006355">
    <property type="term" value="P:regulation of DNA-templated transcription"/>
    <property type="evidence" value="ECO:0007669"/>
    <property type="project" value="InterPro"/>
</dbReference>
<proteinExistence type="predicted"/>
<feature type="domain" description="PAS" evidence="9">
    <location>
        <begin position="928"/>
        <end position="1001"/>
    </location>
</feature>
<dbReference type="GO" id="GO:0000155">
    <property type="term" value="F:phosphorelay sensor kinase activity"/>
    <property type="evidence" value="ECO:0007669"/>
    <property type="project" value="InterPro"/>
</dbReference>
<evidence type="ECO:0000256" key="4">
    <source>
        <dbReference type="ARBA" id="ARBA00022679"/>
    </source>
</evidence>
<dbReference type="Pfam" id="PF08447">
    <property type="entry name" value="PAS_3"/>
    <property type="match status" value="4"/>
</dbReference>
<dbReference type="Pfam" id="PF13426">
    <property type="entry name" value="PAS_9"/>
    <property type="match status" value="1"/>
</dbReference>
<keyword evidence="4" id="KW-0808">Transferase</keyword>
<evidence type="ECO:0000259" key="9">
    <source>
        <dbReference type="PROSITE" id="PS50112"/>
    </source>
</evidence>
<feature type="domain" description="PAS" evidence="9">
    <location>
        <begin position="668"/>
        <end position="744"/>
    </location>
</feature>
<comment type="caution">
    <text evidence="11">The sequence shown here is derived from an EMBL/GenBank/DDBJ whole genome shotgun (WGS) entry which is preliminary data.</text>
</comment>
<dbReference type="InterPro" id="IPR036097">
    <property type="entry name" value="HisK_dim/P_sf"/>
</dbReference>
<feature type="domain" description="PAS" evidence="9">
    <location>
        <begin position="397"/>
        <end position="467"/>
    </location>
</feature>
<feature type="domain" description="PAC" evidence="10">
    <location>
        <begin position="346"/>
        <end position="396"/>
    </location>
</feature>
<evidence type="ECO:0000256" key="7">
    <source>
        <dbReference type="SAM" id="Coils"/>
    </source>
</evidence>
<feature type="domain" description="PAC" evidence="10">
    <location>
        <begin position="470"/>
        <end position="522"/>
    </location>
</feature>
<feature type="domain" description="PAS" evidence="9">
    <location>
        <begin position="1052"/>
        <end position="1124"/>
    </location>
</feature>
<feature type="coiled-coil region" evidence="7">
    <location>
        <begin position="1168"/>
        <end position="1198"/>
    </location>
</feature>
<evidence type="ECO:0000256" key="1">
    <source>
        <dbReference type="ARBA" id="ARBA00000085"/>
    </source>
</evidence>
<dbReference type="InterPro" id="IPR005467">
    <property type="entry name" value="His_kinase_dom"/>
</dbReference>
<dbReference type="EC" id="2.7.13.3" evidence="2"/>
<feature type="domain" description="PAC" evidence="10">
    <location>
        <begin position="216"/>
        <end position="268"/>
    </location>
</feature>
<feature type="domain" description="PAS" evidence="9">
    <location>
        <begin position="799"/>
        <end position="871"/>
    </location>
</feature>
<dbReference type="InterPro" id="IPR003594">
    <property type="entry name" value="HATPase_dom"/>
</dbReference>
<dbReference type="Pfam" id="PF00989">
    <property type="entry name" value="PAS"/>
    <property type="match status" value="1"/>
</dbReference>
<evidence type="ECO:0000259" key="10">
    <source>
        <dbReference type="PROSITE" id="PS50113"/>
    </source>
</evidence>
<dbReference type="PROSITE" id="PS50113">
    <property type="entry name" value="PAC"/>
    <property type="match status" value="6"/>
</dbReference>
<dbReference type="InterPro" id="IPR000014">
    <property type="entry name" value="PAS"/>
</dbReference>
<dbReference type="RefSeq" id="WP_194028047.1">
    <property type="nucleotide sequence ID" value="NZ_JADEWZ010000004.1"/>
</dbReference>
<dbReference type="Pfam" id="PF02518">
    <property type="entry name" value="HATPase_c"/>
    <property type="match status" value="1"/>
</dbReference>
<keyword evidence="6" id="KW-0902">Two-component regulatory system</keyword>
<dbReference type="PANTHER" id="PTHR43304:SF1">
    <property type="entry name" value="PAC DOMAIN-CONTAINING PROTEIN"/>
    <property type="match status" value="1"/>
</dbReference>
<organism evidence="11 12">
    <name type="scientific">Lusitaniella coriacea LEGE 07157</name>
    <dbReference type="NCBI Taxonomy" id="945747"/>
    <lineage>
        <taxon>Bacteria</taxon>
        <taxon>Bacillati</taxon>
        <taxon>Cyanobacteriota</taxon>
        <taxon>Cyanophyceae</taxon>
        <taxon>Spirulinales</taxon>
        <taxon>Lusitaniellaceae</taxon>
        <taxon>Lusitaniella</taxon>
    </lineage>
</organism>
<dbReference type="SUPFAM" id="SSF55874">
    <property type="entry name" value="ATPase domain of HSP90 chaperone/DNA topoisomerase II/histidine kinase"/>
    <property type="match status" value="1"/>
</dbReference>
<evidence type="ECO:0000313" key="11">
    <source>
        <dbReference type="EMBL" id="MBE9114951.1"/>
    </source>
</evidence>
<dbReference type="CDD" id="cd00130">
    <property type="entry name" value="PAS"/>
    <property type="match status" value="6"/>
</dbReference>
<comment type="catalytic activity">
    <reaction evidence="1">
        <text>ATP + protein L-histidine = ADP + protein N-phospho-L-histidine.</text>
        <dbReference type="EC" id="2.7.13.3"/>
    </reaction>
</comment>
<name>A0A8J7DU38_9CYAN</name>
<feature type="domain" description="Histidine kinase" evidence="8">
    <location>
        <begin position="1214"/>
        <end position="1472"/>
    </location>
</feature>
<accession>A0A8J7DU38</accession>
<dbReference type="SUPFAM" id="SSF47384">
    <property type="entry name" value="Homodimeric domain of signal transducing histidine kinase"/>
    <property type="match status" value="1"/>
</dbReference>
<dbReference type="SMART" id="SM00388">
    <property type="entry name" value="HisKA"/>
    <property type="match status" value="1"/>
</dbReference>
<dbReference type="PANTHER" id="PTHR43304">
    <property type="entry name" value="PHYTOCHROME-LIKE PROTEIN CPH1"/>
    <property type="match status" value="1"/>
</dbReference>
<evidence type="ECO:0000256" key="3">
    <source>
        <dbReference type="ARBA" id="ARBA00022553"/>
    </source>
</evidence>
<dbReference type="InterPro" id="IPR052162">
    <property type="entry name" value="Sensor_kinase/Photoreceptor"/>
</dbReference>
<dbReference type="InterPro" id="IPR036890">
    <property type="entry name" value="HATPase_C_sf"/>
</dbReference>
<dbReference type="InterPro" id="IPR013656">
    <property type="entry name" value="PAS_4"/>
</dbReference>
<dbReference type="EMBL" id="JADEWZ010000004">
    <property type="protein sequence ID" value="MBE9114951.1"/>
    <property type="molecule type" value="Genomic_DNA"/>
</dbReference>
<dbReference type="InterPro" id="IPR000700">
    <property type="entry name" value="PAS-assoc_C"/>
</dbReference>
<dbReference type="PRINTS" id="PR00344">
    <property type="entry name" value="BCTRLSENSOR"/>
</dbReference>
<reference evidence="11" key="1">
    <citation type="submission" date="2020-10" db="EMBL/GenBank/DDBJ databases">
        <authorList>
            <person name="Castelo-Branco R."/>
            <person name="Eusebio N."/>
            <person name="Adriana R."/>
            <person name="Vieira A."/>
            <person name="Brugerolle De Fraissinette N."/>
            <person name="Rezende De Castro R."/>
            <person name="Schneider M.P."/>
            <person name="Vasconcelos V."/>
            <person name="Leao P.N."/>
        </authorList>
    </citation>
    <scope>NUCLEOTIDE SEQUENCE</scope>
    <source>
        <strain evidence="11">LEGE 07157</strain>
    </source>
</reference>
<evidence type="ECO:0000313" key="12">
    <source>
        <dbReference type="Proteomes" id="UP000654482"/>
    </source>
</evidence>
<dbReference type="SUPFAM" id="SSF55785">
    <property type="entry name" value="PYP-like sensor domain (PAS domain)"/>
    <property type="match status" value="8"/>
</dbReference>
<dbReference type="SMART" id="SM00086">
    <property type="entry name" value="PAC"/>
    <property type="match status" value="7"/>
</dbReference>